<evidence type="ECO:0000256" key="6">
    <source>
        <dbReference type="ARBA" id="ARBA00023002"/>
    </source>
</evidence>
<evidence type="ECO:0000313" key="14">
    <source>
        <dbReference type="Proteomes" id="UP001628220"/>
    </source>
</evidence>
<evidence type="ECO:0000256" key="3">
    <source>
        <dbReference type="ARBA" id="ARBA00022630"/>
    </source>
</evidence>
<keyword evidence="4" id="KW-0288">FMN</keyword>
<evidence type="ECO:0000259" key="12">
    <source>
        <dbReference type="Pfam" id="PF01180"/>
    </source>
</evidence>
<proteinExistence type="predicted"/>
<dbReference type="InterPro" id="IPR012135">
    <property type="entry name" value="Dihydroorotate_DH_1_2"/>
</dbReference>
<comment type="function">
    <text evidence="9">Involved in pyrimidine base degradation. Catalyzes physiologically the reduction of uracil to 5,6-dihydrouracil (DHU) by using NADH as a specific cosubstrate. It also catalyzes the reverse reaction and the reduction of thymine to 5,6-dihydrothymine (DHT).</text>
</comment>
<evidence type="ECO:0000256" key="2">
    <source>
        <dbReference type="ARBA" id="ARBA00004725"/>
    </source>
</evidence>
<sequence length="325" mass="35649">MKELTSNYAGLILRNPVVAASSGLTSSAAKVKALVDAGCAAVVIKSLFEEQIDTLSQNVVSGGEYYPEAFDYVNHYIKGHEVQKHLDLIKQVKDENEVPIIASINCYHKGDWAEFAKNMEAAGADAIEVNIMRLEASLTADPAVVVEEYVNIVRSITTAVSLPVQVKISKEFSCPIALIARLKQAGAKGVTLFNRSYRMDIDVQREEITSGKVFTEPSDISDTLRYTGIVAAELSDFPVSASTGIHGSVCALKALLAGAQTVQMCSALYQNGVEQVTKTLEGIEAWMENKQYRAIDEFRGKLKATETDHALYSRMQFMRYFGNKE</sequence>
<comment type="pathway">
    <text evidence="2">Pyrimidine metabolism; UMP biosynthesis via de novo pathway.</text>
</comment>
<dbReference type="PANTHER" id="PTHR43073:SF2">
    <property type="entry name" value="DIHYDROPYRIMIDINE DEHYDROGENASE [NADP(+)]"/>
    <property type="match status" value="1"/>
</dbReference>
<accession>A0ABQ0E347</accession>
<evidence type="ECO:0000256" key="7">
    <source>
        <dbReference type="ARBA" id="ARBA00047685"/>
    </source>
</evidence>
<reference evidence="13 14" key="1">
    <citation type="journal article" date="2025" name="Int. J. Syst. Evol. Microbiol.">
        <title>Desulfovibrio falkowii sp. nov., Porphyromonas miyakawae sp. nov., Mediterraneibacter flintii sp. nov. and Owariibacterium komagatae gen. nov., sp. nov., isolated from human faeces.</title>
        <authorList>
            <person name="Hamaguchi T."/>
            <person name="Ohara M."/>
            <person name="Hisatomi A."/>
            <person name="Sekiguchi K."/>
            <person name="Takeda J.I."/>
            <person name="Ueyama J."/>
            <person name="Ito M."/>
            <person name="Nishiwaki H."/>
            <person name="Ogi T."/>
            <person name="Hirayama M."/>
            <person name="Ohkuma M."/>
            <person name="Sakamoto M."/>
            <person name="Ohno K."/>
        </authorList>
    </citation>
    <scope>NUCLEOTIDE SEQUENCE [LARGE SCALE GENOMIC DNA]</scope>
    <source>
        <strain evidence="13 14">13CB11C</strain>
    </source>
</reference>
<dbReference type="EMBL" id="BAAFSF010000004">
    <property type="protein sequence ID" value="GAB1252072.1"/>
    <property type="molecule type" value="Genomic_DNA"/>
</dbReference>
<evidence type="ECO:0000256" key="9">
    <source>
        <dbReference type="ARBA" id="ARBA00049578"/>
    </source>
</evidence>
<evidence type="ECO:0000256" key="8">
    <source>
        <dbReference type="ARBA" id="ARBA00048792"/>
    </source>
</evidence>
<evidence type="ECO:0000256" key="1">
    <source>
        <dbReference type="ARBA" id="ARBA00001917"/>
    </source>
</evidence>
<dbReference type="PANTHER" id="PTHR43073">
    <property type="entry name" value="DIHYDROPYRIMIDINE DEHYDROGENASE [NADP(+)]"/>
    <property type="match status" value="1"/>
</dbReference>
<dbReference type="PIRSF" id="PIRSF000164">
    <property type="entry name" value="DHO_oxidase"/>
    <property type="match status" value="1"/>
</dbReference>
<comment type="catalytic activity">
    <reaction evidence="8">
        <text>5,6-dihydrouracil + NAD(+) = uracil + NADH + H(+)</text>
        <dbReference type="Rhea" id="RHEA:20189"/>
        <dbReference type="ChEBI" id="CHEBI:15378"/>
        <dbReference type="ChEBI" id="CHEBI:15901"/>
        <dbReference type="ChEBI" id="CHEBI:17568"/>
        <dbReference type="ChEBI" id="CHEBI:57540"/>
        <dbReference type="ChEBI" id="CHEBI:57945"/>
        <dbReference type="EC" id="1.3.1.1"/>
    </reaction>
</comment>
<dbReference type="Gene3D" id="3.20.20.70">
    <property type="entry name" value="Aldolase class I"/>
    <property type="match status" value="1"/>
</dbReference>
<evidence type="ECO:0000256" key="10">
    <source>
        <dbReference type="ARBA" id="ARBA00049714"/>
    </source>
</evidence>
<evidence type="ECO:0000256" key="11">
    <source>
        <dbReference type="ARBA" id="ARBA00049728"/>
    </source>
</evidence>
<comment type="subunit">
    <text evidence="10">Heterotetramer of 2 PreA and 2 PreT subunits.</text>
</comment>
<comment type="caution">
    <text evidence="13">The sequence shown here is derived from an EMBL/GenBank/DDBJ whole genome shotgun (WGS) entry which is preliminary data.</text>
</comment>
<organism evidence="13 14">
    <name type="scientific">Porphyromonas miyakawae</name>
    <dbReference type="NCBI Taxonomy" id="3137470"/>
    <lineage>
        <taxon>Bacteria</taxon>
        <taxon>Pseudomonadati</taxon>
        <taxon>Bacteroidota</taxon>
        <taxon>Bacteroidia</taxon>
        <taxon>Bacteroidales</taxon>
        <taxon>Porphyromonadaceae</taxon>
        <taxon>Porphyromonas</taxon>
    </lineage>
</organism>
<keyword evidence="3" id="KW-0285">Flavoprotein</keyword>
<protein>
    <recommendedName>
        <fullName evidence="11">dihydrouracil dehydrogenase (NAD(+))</fullName>
        <ecNumber evidence="11">1.3.1.1</ecNumber>
    </recommendedName>
</protein>
<evidence type="ECO:0000256" key="5">
    <source>
        <dbReference type="ARBA" id="ARBA00022975"/>
    </source>
</evidence>
<keyword evidence="6" id="KW-0560">Oxidoreductase</keyword>
<dbReference type="InterPro" id="IPR013785">
    <property type="entry name" value="Aldolase_TIM"/>
</dbReference>
<dbReference type="RefSeq" id="WP_411915843.1">
    <property type="nucleotide sequence ID" value="NZ_BAAFSF010000004.1"/>
</dbReference>
<keyword evidence="14" id="KW-1185">Reference proteome</keyword>
<evidence type="ECO:0000256" key="4">
    <source>
        <dbReference type="ARBA" id="ARBA00022643"/>
    </source>
</evidence>
<comment type="catalytic activity">
    <reaction evidence="7">
        <text>5,6-dihydrothymine + NAD(+) = thymine + NADH + H(+)</text>
        <dbReference type="Rhea" id="RHEA:28791"/>
        <dbReference type="ChEBI" id="CHEBI:15378"/>
        <dbReference type="ChEBI" id="CHEBI:17821"/>
        <dbReference type="ChEBI" id="CHEBI:27468"/>
        <dbReference type="ChEBI" id="CHEBI:57540"/>
        <dbReference type="ChEBI" id="CHEBI:57945"/>
        <dbReference type="EC" id="1.3.1.1"/>
    </reaction>
</comment>
<gene>
    <name evidence="13" type="ORF">Tsumi_11780</name>
</gene>
<dbReference type="InterPro" id="IPR005720">
    <property type="entry name" value="Dihydroorotate_DH_cat"/>
</dbReference>
<name>A0ABQ0E347_9PORP</name>
<feature type="domain" description="Dihydroorotate dehydrogenase catalytic" evidence="12">
    <location>
        <begin position="4"/>
        <end position="287"/>
    </location>
</feature>
<dbReference type="Pfam" id="PF01180">
    <property type="entry name" value="DHO_dh"/>
    <property type="match status" value="1"/>
</dbReference>
<keyword evidence="5" id="KW-0665">Pyrimidine biosynthesis</keyword>
<dbReference type="NCBIfam" id="NF005741">
    <property type="entry name" value="PRK07565.1"/>
    <property type="match status" value="1"/>
</dbReference>
<dbReference type="EC" id="1.3.1.1" evidence="11"/>
<evidence type="ECO:0000313" key="13">
    <source>
        <dbReference type="EMBL" id="GAB1252072.1"/>
    </source>
</evidence>
<comment type="cofactor">
    <cofactor evidence="1">
        <name>FMN</name>
        <dbReference type="ChEBI" id="CHEBI:58210"/>
    </cofactor>
</comment>
<dbReference type="SUPFAM" id="SSF51395">
    <property type="entry name" value="FMN-linked oxidoreductases"/>
    <property type="match status" value="1"/>
</dbReference>
<dbReference type="Proteomes" id="UP001628220">
    <property type="component" value="Unassembled WGS sequence"/>
</dbReference>